<dbReference type="SFLD" id="SFLDS00019">
    <property type="entry name" value="Glutathione_Transferase_(cytos"/>
    <property type="match status" value="1"/>
</dbReference>
<dbReference type="PROSITE" id="PS50405">
    <property type="entry name" value="GST_CTER"/>
    <property type="match status" value="1"/>
</dbReference>
<reference evidence="3" key="2">
    <citation type="submission" date="2020-09" db="EMBL/GenBank/DDBJ databases">
        <authorList>
            <person name="Sun Q."/>
            <person name="Zhou Y."/>
        </authorList>
    </citation>
    <scope>NUCLEOTIDE SEQUENCE</scope>
    <source>
        <strain evidence="3">CGMCC 1.15519</strain>
    </source>
</reference>
<dbReference type="SUPFAM" id="SSF52833">
    <property type="entry name" value="Thioredoxin-like"/>
    <property type="match status" value="1"/>
</dbReference>
<keyword evidence="4" id="KW-1185">Reference proteome</keyword>
<dbReference type="PROSITE" id="PS50404">
    <property type="entry name" value="GST_NTER"/>
    <property type="match status" value="1"/>
</dbReference>
<dbReference type="InterPro" id="IPR040079">
    <property type="entry name" value="Glutathione_S-Trfase"/>
</dbReference>
<evidence type="ECO:0000259" key="1">
    <source>
        <dbReference type="PROSITE" id="PS50404"/>
    </source>
</evidence>
<evidence type="ECO:0000313" key="4">
    <source>
        <dbReference type="Proteomes" id="UP000635071"/>
    </source>
</evidence>
<name>A0A917E8W9_9SPHN</name>
<gene>
    <name evidence="3" type="primary">gst</name>
    <name evidence="3" type="ORF">GCM10011529_18240</name>
</gene>
<dbReference type="InterPro" id="IPR036249">
    <property type="entry name" value="Thioredoxin-like_sf"/>
</dbReference>
<dbReference type="PANTHER" id="PTHR44051:SF21">
    <property type="entry name" value="GLUTATHIONE S-TRANSFERASE FAMILY PROTEIN"/>
    <property type="match status" value="1"/>
</dbReference>
<dbReference type="InterPro" id="IPR004046">
    <property type="entry name" value="GST_C"/>
</dbReference>
<sequence>MTELVFYTHPLTYGRIARWMLEEVGARYRTEVVDIEARRTSAFLALNPIGKMPVLVHGNAVVSECAAICAYLGDAFPLAGLAPASGTAARGDYYRWLFFAAGPLETATTLSSMEFAAPPLADQRAGWGSLDRVVDMLDTVLSQRDWLAGGRFSAADLYLGALLDWAIRFGTIAERPVFGRYLARMDDRPARQRAEALDDELAGRAIMTPAR</sequence>
<dbReference type="InterPro" id="IPR036282">
    <property type="entry name" value="Glutathione-S-Trfase_C_sf"/>
</dbReference>
<dbReference type="AlphaFoldDB" id="A0A917E8W9"/>
<dbReference type="CDD" id="cd03046">
    <property type="entry name" value="GST_N_GTT1_like"/>
    <property type="match status" value="1"/>
</dbReference>
<comment type="caution">
    <text evidence="3">The sequence shown here is derived from an EMBL/GenBank/DDBJ whole genome shotgun (WGS) entry which is preliminary data.</text>
</comment>
<dbReference type="SFLD" id="SFLDG00358">
    <property type="entry name" value="Main_(cytGST)"/>
    <property type="match status" value="1"/>
</dbReference>
<dbReference type="Gene3D" id="1.20.1050.10">
    <property type="match status" value="1"/>
</dbReference>
<evidence type="ECO:0000313" key="3">
    <source>
        <dbReference type="EMBL" id="GGE12247.1"/>
    </source>
</evidence>
<protein>
    <submittedName>
        <fullName evidence="3">Glutathione S-transferase</fullName>
    </submittedName>
</protein>
<dbReference type="Pfam" id="PF13409">
    <property type="entry name" value="GST_N_2"/>
    <property type="match status" value="1"/>
</dbReference>
<accession>A0A917E8W9</accession>
<organism evidence="3 4">
    <name type="scientific">Sandarakinorhabdus glacialis</name>
    <dbReference type="NCBI Taxonomy" id="1614636"/>
    <lineage>
        <taxon>Bacteria</taxon>
        <taxon>Pseudomonadati</taxon>
        <taxon>Pseudomonadota</taxon>
        <taxon>Alphaproteobacteria</taxon>
        <taxon>Sphingomonadales</taxon>
        <taxon>Sphingosinicellaceae</taxon>
        <taxon>Sandarakinorhabdus</taxon>
    </lineage>
</organism>
<feature type="domain" description="GST N-terminal" evidence="1">
    <location>
        <begin position="1"/>
        <end position="80"/>
    </location>
</feature>
<feature type="domain" description="GST C-terminal" evidence="2">
    <location>
        <begin position="86"/>
        <end position="210"/>
    </location>
</feature>
<proteinExistence type="predicted"/>
<dbReference type="InterPro" id="IPR004045">
    <property type="entry name" value="Glutathione_S-Trfase_N"/>
</dbReference>
<dbReference type="Proteomes" id="UP000635071">
    <property type="component" value="Unassembled WGS sequence"/>
</dbReference>
<dbReference type="PANTHER" id="PTHR44051">
    <property type="entry name" value="GLUTATHIONE S-TRANSFERASE-RELATED"/>
    <property type="match status" value="1"/>
</dbReference>
<dbReference type="Gene3D" id="3.40.30.10">
    <property type="entry name" value="Glutaredoxin"/>
    <property type="match status" value="1"/>
</dbReference>
<dbReference type="Pfam" id="PF00043">
    <property type="entry name" value="GST_C"/>
    <property type="match status" value="1"/>
</dbReference>
<dbReference type="SFLD" id="SFLDG01150">
    <property type="entry name" value="Main.1:_Beta-like"/>
    <property type="match status" value="1"/>
</dbReference>
<reference evidence="3" key="1">
    <citation type="journal article" date="2014" name="Int. J. Syst. Evol. Microbiol.">
        <title>Complete genome sequence of Corynebacterium casei LMG S-19264T (=DSM 44701T), isolated from a smear-ripened cheese.</title>
        <authorList>
            <consortium name="US DOE Joint Genome Institute (JGI-PGF)"/>
            <person name="Walter F."/>
            <person name="Albersmeier A."/>
            <person name="Kalinowski J."/>
            <person name="Ruckert C."/>
        </authorList>
    </citation>
    <scope>NUCLEOTIDE SEQUENCE</scope>
    <source>
        <strain evidence="3">CGMCC 1.15519</strain>
    </source>
</reference>
<dbReference type="RefSeq" id="WP_188762628.1">
    <property type="nucleotide sequence ID" value="NZ_BMJM01000005.1"/>
</dbReference>
<dbReference type="SUPFAM" id="SSF47616">
    <property type="entry name" value="GST C-terminal domain-like"/>
    <property type="match status" value="1"/>
</dbReference>
<evidence type="ECO:0000259" key="2">
    <source>
        <dbReference type="PROSITE" id="PS50405"/>
    </source>
</evidence>
<dbReference type="CDD" id="cd03207">
    <property type="entry name" value="GST_C_8"/>
    <property type="match status" value="1"/>
</dbReference>
<dbReference type="InterPro" id="IPR010987">
    <property type="entry name" value="Glutathione-S-Trfase_C-like"/>
</dbReference>
<dbReference type="EMBL" id="BMJM01000005">
    <property type="protein sequence ID" value="GGE12247.1"/>
    <property type="molecule type" value="Genomic_DNA"/>
</dbReference>